<accession>A0A7R9T1G5</accession>
<dbReference type="AlphaFoldDB" id="A0A7R9T1G5"/>
<name>A0A7R9T1G5_9CHLO</name>
<organism evidence="1">
    <name type="scientific">Ostreococcus sp. 'lucimarinus'</name>
    <dbReference type="NCBI Taxonomy" id="242159"/>
    <lineage>
        <taxon>Eukaryota</taxon>
        <taxon>Viridiplantae</taxon>
        <taxon>Chlorophyta</taxon>
        <taxon>Mamiellophyceae</taxon>
        <taxon>Mamiellales</taxon>
        <taxon>Bathycoccaceae</taxon>
        <taxon>Ostreococcus</taxon>
    </lineage>
</organism>
<reference evidence="1" key="1">
    <citation type="submission" date="2021-01" db="EMBL/GenBank/DDBJ databases">
        <authorList>
            <person name="Corre E."/>
            <person name="Pelletier E."/>
            <person name="Niang G."/>
            <person name="Scheremetjew M."/>
            <person name="Finn R."/>
            <person name="Kale V."/>
            <person name="Holt S."/>
            <person name="Cochrane G."/>
            <person name="Meng A."/>
            <person name="Brown T."/>
            <person name="Cohen L."/>
        </authorList>
    </citation>
    <scope>NUCLEOTIDE SEQUENCE</scope>
    <source>
        <strain evidence="1">Clade-A-BCC118000</strain>
    </source>
</reference>
<evidence type="ECO:0000313" key="1">
    <source>
        <dbReference type="EMBL" id="CAD8221540.1"/>
    </source>
</evidence>
<proteinExistence type="predicted"/>
<sequence>MMRGGPFKLPNADPEAAATEKMKKEAIARVKSWVEARLPSEHLTNRDAVVDVSEVQCGDPNCAPIDAVVRIIYRESCGTIFGIPCEVQDVEEEDIESQMPPPEVIEDWYLGKPTPWPPEPEPQEPGPVPTDALRFAVGDRVRCRIGPGEDGWAAGTVVAHWYRGSTWPTGQYAPYQVQLDRKDMGSGLIFAPYDNDQCVMKE</sequence>
<dbReference type="EMBL" id="HBDX01002624">
    <property type="protein sequence ID" value="CAD8221540.1"/>
    <property type="molecule type" value="Transcribed_RNA"/>
</dbReference>
<protein>
    <submittedName>
        <fullName evidence="1">Uncharacterized protein</fullName>
    </submittedName>
</protein>
<gene>
    <name evidence="1" type="ORF">OLUC0939_LOCUS2261</name>
</gene>